<dbReference type="EMBL" id="LAZR01041823">
    <property type="protein sequence ID" value="KKL11021.1"/>
    <property type="molecule type" value="Genomic_DNA"/>
</dbReference>
<comment type="caution">
    <text evidence="1">The sequence shown here is derived from an EMBL/GenBank/DDBJ whole genome shotgun (WGS) entry which is preliminary data.</text>
</comment>
<protein>
    <recommendedName>
        <fullName evidence="2">C2H2-type domain-containing protein</fullName>
    </recommendedName>
</protein>
<gene>
    <name evidence="1" type="ORF">LCGC14_2550000</name>
</gene>
<evidence type="ECO:0008006" key="2">
    <source>
        <dbReference type="Google" id="ProtNLM"/>
    </source>
</evidence>
<evidence type="ECO:0000313" key="1">
    <source>
        <dbReference type="EMBL" id="KKL11021.1"/>
    </source>
</evidence>
<accession>A0A0F9CZG7</accession>
<proteinExistence type="predicted"/>
<reference evidence="1" key="1">
    <citation type="journal article" date="2015" name="Nature">
        <title>Complex archaea that bridge the gap between prokaryotes and eukaryotes.</title>
        <authorList>
            <person name="Spang A."/>
            <person name="Saw J.H."/>
            <person name="Jorgensen S.L."/>
            <person name="Zaremba-Niedzwiedzka K."/>
            <person name="Martijn J."/>
            <person name="Lind A.E."/>
            <person name="van Eijk R."/>
            <person name="Schleper C."/>
            <person name="Guy L."/>
            <person name="Ettema T.J."/>
        </authorList>
    </citation>
    <scope>NUCLEOTIDE SEQUENCE</scope>
</reference>
<organism evidence="1">
    <name type="scientific">marine sediment metagenome</name>
    <dbReference type="NCBI Taxonomy" id="412755"/>
    <lineage>
        <taxon>unclassified sequences</taxon>
        <taxon>metagenomes</taxon>
        <taxon>ecological metagenomes</taxon>
    </lineage>
</organism>
<dbReference type="AlphaFoldDB" id="A0A0F9CZG7"/>
<sequence length="129" mass="14854">MSARLLEISTTVKLVTEECCACGIVFAMPQQVNERLRTKGGTFYCPNGHSQVYTEPDIEVLKKRLIAEQRRSQDLKTQLNGALDNLSVTKKDLRRTKRRVNAGVCLYCRRHFTNLERHVHTKHAEEVKQ</sequence>
<name>A0A0F9CZG7_9ZZZZ</name>